<evidence type="ECO:0000313" key="1">
    <source>
        <dbReference type="EMBL" id="CAH2106180.1"/>
    </source>
</evidence>
<comment type="caution">
    <text evidence="1">The sequence shown here is derived from an EMBL/GenBank/DDBJ whole genome shotgun (WGS) entry which is preliminary data.</text>
</comment>
<organism evidence="1 2">
    <name type="scientific">Euphydryas editha</name>
    <name type="common">Edith's checkerspot</name>
    <dbReference type="NCBI Taxonomy" id="104508"/>
    <lineage>
        <taxon>Eukaryota</taxon>
        <taxon>Metazoa</taxon>
        <taxon>Ecdysozoa</taxon>
        <taxon>Arthropoda</taxon>
        <taxon>Hexapoda</taxon>
        <taxon>Insecta</taxon>
        <taxon>Pterygota</taxon>
        <taxon>Neoptera</taxon>
        <taxon>Endopterygota</taxon>
        <taxon>Lepidoptera</taxon>
        <taxon>Glossata</taxon>
        <taxon>Ditrysia</taxon>
        <taxon>Papilionoidea</taxon>
        <taxon>Nymphalidae</taxon>
        <taxon>Nymphalinae</taxon>
        <taxon>Euphydryas</taxon>
    </lineage>
</organism>
<dbReference type="EMBL" id="CAKOGL010000029">
    <property type="protein sequence ID" value="CAH2106180.1"/>
    <property type="molecule type" value="Genomic_DNA"/>
</dbReference>
<keyword evidence="2" id="KW-1185">Reference proteome</keyword>
<dbReference type="Proteomes" id="UP001153954">
    <property type="component" value="Unassembled WGS sequence"/>
</dbReference>
<gene>
    <name evidence="1" type="ORF">EEDITHA_LOCUS20355</name>
</gene>
<reference evidence="1" key="1">
    <citation type="submission" date="2022-03" db="EMBL/GenBank/DDBJ databases">
        <authorList>
            <person name="Tunstrom K."/>
        </authorList>
    </citation>
    <scope>NUCLEOTIDE SEQUENCE</scope>
</reference>
<name>A0AAU9V8X1_EUPED</name>
<protein>
    <submittedName>
        <fullName evidence="1">Uncharacterized protein</fullName>
    </submittedName>
</protein>
<dbReference type="AlphaFoldDB" id="A0AAU9V8X1"/>
<sequence>MSFLNFGSPNARVVQQTPLLYADIGIIVSLTRRGVVESDTGHLGQSIDERRCTREGWVRADEPAIAAGLRHVAGINQSMRQRERGTFMRRTADGRARKHESAAAPARCAARPHTLRSARLEIESYGSTQCIG</sequence>
<accession>A0AAU9V8X1</accession>
<evidence type="ECO:0000313" key="2">
    <source>
        <dbReference type="Proteomes" id="UP001153954"/>
    </source>
</evidence>
<proteinExistence type="predicted"/>